<gene>
    <name evidence="2" type="ORF">PDESU_00357</name>
</gene>
<dbReference type="Proteomes" id="UP000366872">
    <property type="component" value="Unassembled WGS sequence"/>
</dbReference>
<name>A0A6C2TVX0_PONDE</name>
<proteinExistence type="predicted"/>
<dbReference type="AlphaFoldDB" id="A0A6C2TVX0"/>
<accession>A0A6C2TVX0</accession>
<dbReference type="InterPro" id="IPR054191">
    <property type="entry name" value="DUF6896"/>
</dbReference>
<sequence>MTDKELVQNLINLWYAERAWAEEVLKRSYKVDEPFEVLNLDLDDVQEIPGTNWHCRPHGVGVDIFRTDGTDGIDFDFDRPEPDSWRLMIFLRRQYEAGNLNKNQYRELYESDDHLELQVKGLGL</sequence>
<organism evidence="2 3">
    <name type="scientific">Pontiella desulfatans</name>
    <dbReference type="NCBI Taxonomy" id="2750659"/>
    <lineage>
        <taxon>Bacteria</taxon>
        <taxon>Pseudomonadati</taxon>
        <taxon>Kiritimatiellota</taxon>
        <taxon>Kiritimatiellia</taxon>
        <taxon>Kiritimatiellales</taxon>
        <taxon>Pontiellaceae</taxon>
        <taxon>Pontiella</taxon>
    </lineage>
</organism>
<feature type="domain" description="DUF6896" evidence="1">
    <location>
        <begin position="8"/>
        <end position="102"/>
    </location>
</feature>
<protein>
    <recommendedName>
        <fullName evidence="1">DUF6896 domain-containing protein</fullName>
    </recommendedName>
</protein>
<dbReference type="Pfam" id="PF21837">
    <property type="entry name" value="DUF6896"/>
    <property type="match status" value="1"/>
</dbReference>
<evidence type="ECO:0000259" key="1">
    <source>
        <dbReference type="Pfam" id="PF21837"/>
    </source>
</evidence>
<dbReference type="EMBL" id="CAAHFG010000001">
    <property type="protein sequence ID" value="VGO11810.1"/>
    <property type="molecule type" value="Genomic_DNA"/>
</dbReference>
<keyword evidence="3" id="KW-1185">Reference proteome</keyword>
<reference evidence="2 3" key="1">
    <citation type="submission" date="2019-04" db="EMBL/GenBank/DDBJ databases">
        <authorList>
            <person name="Van Vliet M D."/>
        </authorList>
    </citation>
    <scope>NUCLEOTIDE SEQUENCE [LARGE SCALE GENOMIC DNA]</scope>
    <source>
        <strain evidence="2 3">F1</strain>
    </source>
</reference>
<dbReference type="RefSeq" id="WP_136077528.1">
    <property type="nucleotide sequence ID" value="NZ_CAAHFG010000001.1"/>
</dbReference>
<evidence type="ECO:0000313" key="3">
    <source>
        <dbReference type="Proteomes" id="UP000366872"/>
    </source>
</evidence>
<evidence type="ECO:0000313" key="2">
    <source>
        <dbReference type="EMBL" id="VGO11810.1"/>
    </source>
</evidence>